<comment type="caution">
    <text evidence="2">The sequence shown here is derived from an EMBL/GenBank/DDBJ whole genome shotgun (WGS) entry which is preliminary data.</text>
</comment>
<name>A0ABW7TCU9_9ACTN</name>
<dbReference type="Proteomes" id="UP001611162">
    <property type="component" value="Unassembled WGS sequence"/>
</dbReference>
<keyword evidence="3" id="KW-1185">Reference proteome</keyword>
<organism evidence="2 3">
    <name type="scientific">Streptomyces abikoensis</name>
    <dbReference type="NCBI Taxonomy" id="97398"/>
    <lineage>
        <taxon>Bacteria</taxon>
        <taxon>Bacillati</taxon>
        <taxon>Actinomycetota</taxon>
        <taxon>Actinomycetes</taxon>
        <taxon>Kitasatosporales</taxon>
        <taxon>Streptomycetaceae</taxon>
        <taxon>Streptomyces</taxon>
    </lineage>
</organism>
<dbReference type="RefSeq" id="WP_397614230.1">
    <property type="nucleotide sequence ID" value="NZ_JBIRRB010000011.1"/>
</dbReference>
<feature type="compositionally biased region" description="Polar residues" evidence="1">
    <location>
        <begin position="70"/>
        <end position="80"/>
    </location>
</feature>
<accession>A0ABW7TCU9</accession>
<protein>
    <submittedName>
        <fullName evidence="2">Uncharacterized protein</fullName>
    </submittedName>
</protein>
<sequence>MSAPTPCPGTHNNAWRRAENELADHGTPHDLSPVYGNPLHCPRCSGRAHSELKELPELVVAVWLESLHGSQGPKSGTIGRSPTAPRWPGESSRLLTDRIIGGLLELEDDIRDLRRLAPRRDSSEGAALTAAVRLIEVHLDWALTEHPAAGEVHDRLSANPAAQIHAWHTAATRFTRRDDRPEHYRIPCPRCELLTLFRDGGDAYIECRNIACGLLLTPEEYHAHTVVLADRHRTKMAA</sequence>
<evidence type="ECO:0000313" key="3">
    <source>
        <dbReference type="Proteomes" id="UP001611162"/>
    </source>
</evidence>
<feature type="region of interest" description="Disordered" evidence="1">
    <location>
        <begin position="70"/>
        <end position="90"/>
    </location>
</feature>
<dbReference type="EMBL" id="JBIRRB010000011">
    <property type="protein sequence ID" value="MFI0914214.1"/>
    <property type="molecule type" value="Genomic_DNA"/>
</dbReference>
<reference evidence="2 3" key="1">
    <citation type="submission" date="2024-10" db="EMBL/GenBank/DDBJ databases">
        <title>The Natural Products Discovery Center: Release of the First 8490 Sequenced Strains for Exploring Actinobacteria Biosynthetic Diversity.</title>
        <authorList>
            <person name="Kalkreuter E."/>
            <person name="Kautsar S.A."/>
            <person name="Yang D."/>
            <person name="Bader C.D."/>
            <person name="Teijaro C.N."/>
            <person name="Fluegel L."/>
            <person name="Davis C.M."/>
            <person name="Simpson J.R."/>
            <person name="Lauterbach L."/>
            <person name="Steele A.D."/>
            <person name="Gui C."/>
            <person name="Meng S."/>
            <person name="Li G."/>
            <person name="Viehrig K."/>
            <person name="Ye F."/>
            <person name="Su P."/>
            <person name="Kiefer A.F."/>
            <person name="Nichols A."/>
            <person name="Cepeda A.J."/>
            <person name="Yan W."/>
            <person name="Fan B."/>
            <person name="Jiang Y."/>
            <person name="Adhikari A."/>
            <person name="Zheng C.-J."/>
            <person name="Schuster L."/>
            <person name="Cowan T.M."/>
            <person name="Smanski M.J."/>
            <person name="Chevrette M.G."/>
            <person name="De Carvalho L.P.S."/>
            <person name="Shen B."/>
        </authorList>
    </citation>
    <scope>NUCLEOTIDE SEQUENCE [LARGE SCALE GENOMIC DNA]</scope>
    <source>
        <strain evidence="2 3">NPDC020979</strain>
    </source>
</reference>
<proteinExistence type="predicted"/>
<evidence type="ECO:0000313" key="2">
    <source>
        <dbReference type="EMBL" id="MFI0914214.1"/>
    </source>
</evidence>
<gene>
    <name evidence="2" type="ORF">ACH4TF_27730</name>
</gene>
<evidence type="ECO:0000256" key="1">
    <source>
        <dbReference type="SAM" id="MobiDB-lite"/>
    </source>
</evidence>